<evidence type="ECO:0000259" key="2">
    <source>
        <dbReference type="Pfam" id="PF01757"/>
    </source>
</evidence>
<dbReference type="GO" id="GO:0016020">
    <property type="term" value="C:membrane"/>
    <property type="evidence" value="ECO:0007669"/>
    <property type="project" value="TreeGrafter"/>
</dbReference>
<evidence type="ECO:0000256" key="1">
    <source>
        <dbReference type="SAM" id="Phobius"/>
    </source>
</evidence>
<feature type="transmembrane region" description="Helical" evidence="1">
    <location>
        <begin position="327"/>
        <end position="344"/>
    </location>
</feature>
<dbReference type="GO" id="GO:0016747">
    <property type="term" value="F:acyltransferase activity, transferring groups other than amino-acyl groups"/>
    <property type="evidence" value="ECO:0007669"/>
    <property type="project" value="InterPro"/>
</dbReference>
<evidence type="ECO:0000313" key="4">
    <source>
        <dbReference type="EMBL" id="MBA8810007.1"/>
    </source>
</evidence>
<keyword evidence="1" id="KW-0812">Transmembrane</keyword>
<feature type="transmembrane region" description="Helical" evidence="1">
    <location>
        <begin position="212"/>
        <end position="230"/>
    </location>
</feature>
<feature type="transmembrane region" description="Helical" evidence="1">
    <location>
        <begin position="12"/>
        <end position="32"/>
    </location>
</feature>
<dbReference type="PANTHER" id="PTHR23028:SF53">
    <property type="entry name" value="ACYL_TRANSF_3 DOMAIN-CONTAINING PROTEIN"/>
    <property type="match status" value="1"/>
</dbReference>
<reference evidence="4 5" key="1">
    <citation type="submission" date="2020-07" db="EMBL/GenBank/DDBJ databases">
        <title>Sequencing the genomes of 1000 actinobacteria strains.</title>
        <authorList>
            <person name="Klenk H.-P."/>
        </authorList>
    </citation>
    <scope>NUCLEOTIDE SEQUENCE [LARGE SCALE GENOMIC DNA]</scope>
    <source>
        <strain evidence="4 5">DSM 44121</strain>
    </source>
</reference>
<keyword evidence="1" id="KW-0472">Membrane</keyword>
<organism evidence="4 5">
    <name type="scientific">Promicromonospora sukumoe</name>
    <dbReference type="NCBI Taxonomy" id="88382"/>
    <lineage>
        <taxon>Bacteria</taxon>
        <taxon>Bacillati</taxon>
        <taxon>Actinomycetota</taxon>
        <taxon>Actinomycetes</taxon>
        <taxon>Micrococcales</taxon>
        <taxon>Promicromonosporaceae</taxon>
        <taxon>Promicromonospora</taxon>
    </lineage>
</organism>
<feature type="transmembrane region" description="Helical" evidence="1">
    <location>
        <begin position="237"/>
        <end position="254"/>
    </location>
</feature>
<dbReference type="InterPro" id="IPR050879">
    <property type="entry name" value="Acyltransferase_3"/>
</dbReference>
<feature type="transmembrane region" description="Helical" evidence="1">
    <location>
        <begin position="38"/>
        <end position="59"/>
    </location>
</feature>
<gene>
    <name evidence="4" type="ORF">FHX71_003983</name>
</gene>
<dbReference type="Pfam" id="PF01757">
    <property type="entry name" value="Acyl_transf_3"/>
    <property type="match status" value="1"/>
</dbReference>
<dbReference type="Pfam" id="PF19040">
    <property type="entry name" value="SGNH"/>
    <property type="match status" value="1"/>
</dbReference>
<protein>
    <submittedName>
        <fullName evidence="4">Peptidoglycan/LPS O-acetylase OafA/YrhL</fullName>
    </submittedName>
</protein>
<feature type="transmembrane region" description="Helical" evidence="1">
    <location>
        <begin position="260"/>
        <end position="279"/>
    </location>
</feature>
<feature type="transmembrane region" description="Helical" evidence="1">
    <location>
        <begin position="365"/>
        <end position="388"/>
    </location>
</feature>
<feature type="domain" description="Acyltransferase 3" evidence="2">
    <location>
        <begin position="14"/>
        <end position="344"/>
    </location>
</feature>
<proteinExistence type="predicted"/>
<name>A0A7W3JBY6_9MICO</name>
<evidence type="ECO:0000259" key="3">
    <source>
        <dbReference type="Pfam" id="PF19040"/>
    </source>
</evidence>
<dbReference type="InterPro" id="IPR043968">
    <property type="entry name" value="SGNH"/>
</dbReference>
<dbReference type="InterPro" id="IPR002656">
    <property type="entry name" value="Acyl_transf_3_dom"/>
</dbReference>
<sequence>MTDRMKAARGVRGDIQALRAFAVMAVVLYHLWPMHVPGGYIGVDAFFVISGFLITSHLLREVDRTGKVDLPQFWARRVRRLLPASMLVAVVSAVAVLLVVPRELWQTFLQDTIAAIVYVLNWALAAQAVDYLAAESAASPVQHYWSLSVEEQFYLIWPLLIVGATWLAVRTGRSRRSAIFGVLVVVTVASLIYGIVLTWTDPAAAYFITPTRAWQFGAGALLAFVGTTLANRGGLSAVVSWAGMAALVVSTFAYGSGTPFPGVAALLPVAGVLLVVVAGESNHPLAPTRLYNLTSVRWLGDNSYSIYLWHWPPIVLVPYIIGGELDWRHKLVILAATLVLAWLTKLYVEDPVRRAPALAGRRPRVTYAVLVGATVVALVAPIAGVQVINAQERESEQIAEQAIGTDCFGAAAIQADGTLCTPDVTEIVPEPAVAEDDLPPVYTDECRVQPEGEGVRECVLGDPDGDRSIAMVGDSHLAQWTTPMSEIAQANGWRITLFFKGACPFTAAVENLDSTFDETTCIAWNAEVTDRILTGGFDAVVTSARAGYTFDDAAGKKDRGTAVAGFRDRWAELTAAGLPVAVLADTPRMPDEARECVTTSSDPASCGVDRSVAFELPEYFHAAARDQEGVTLVDLGDHFCTEERCPAVVGSVFVYRDGSSHVTDTFARTLQPWLEEQLRPFTAAVAG</sequence>
<feature type="transmembrane region" description="Helical" evidence="1">
    <location>
        <begin position="178"/>
        <end position="200"/>
    </location>
</feature>
<keyword evidence="5" id="KW-1185">Reference proteome</keyword>
<dbReference type="Proteomes" id="UP000540568">
    <property type="component" value="Unassembled WGS sequence"/>
</dbReference>
<dbReference type="GO" id="GO:0009103">
    <property type="term" value="P:lipopolysaccharide biosynthetic process"/>
    <property type="evidence" value="ECO:0007669"/>
    <property type="project" value="TreeGrafter"/>
</dbReference>
<feature type="transmembrane region" description="Helical" evidence="1">
    <location>
        <begin position="304"/>
        <end position="321"/>
    </location>
</feature>
<feature type="transmembrane region" description="Helical" evidence="1">
    <location>
        <begin position="80"/>
        <end position="100"/>
    </location>
</feature>
<dbReference type="AlphaFoldDB" id="A0A7W3JBY6"/>
<dbReference type="EMBL" id="JACGWV010000002">
    <property type="protein sequence ID" value="MBA8810007.1"/>
    <property type="molecule type" value="Genomic_DNA"/>
</dbReference>
<comment type="caution">
    <text evidence="4">The sequence shown here is derived from an EMBL/GenBank/DDBJ whole genome shotgun (WGS) entry which is preliminary data.</text>
</comment>
<keyword evidence="1" id="KW-1133">Transmembrane helix</keyword>
<dbReference type="PANTHER" id="PTHR23028">
    <property type="entry name" value="ACETYLTRANSFERASE"/>
    <property type="match status" value="1"/>
</dbReference>
<dbReference type="RefSeq" id="WP_182619176.1">
    <property type="nucleotide sequence ID" value="NZ_BAAATF010000004.1"/>
</dbReference>
<feature type="domain" description="SGNH" evidence="3">
    <location>
        <begin position="446"/>
        <end position="673"/>
    </location>
</feature>
<feature type="transmembrane region" description="Helical" evidence="1">
    <location>
        <begin position="152"/>
        <end position="169"/>
    </location>
</feature>
<accession>A0A7W3JBY6</accession>
<evidence type="ECO:0000313" key="5">
    <source>
        <dbReference type="Proteomes" id="UP000540568"/>
    </source>
</evidence>